<dbReference type="InterPro" id="IPR000477">
    <property type="entry name" value="RT_dom"/>
</dbReference>
<dbReference type="Pfam" id="PF00078">
    <property type="entry name" value="RVT_1"/>
    <property type="match status" value="1"/>
</dbReference>
<organism evidence="2 3">
    <name type="scientific">Willisornis vidua</name>
    <name type="common">Xingu scale-backed antbird</name>
    <dbReference type="NCBI Taxonomy" id="1566151"/>
    <lineage>
        <taxon>Eukaryota</taxon>
        <taxon>Metazoa</taxon>
        <taxon>Chordata</taxon>
        <taxon>Craniata</taxon>
        <taxon>Vertebrata</taxon>
        <taxon>Euteleostomi</taxon>
        <taxon>Archelosauria</taxon>
        <taxon>Archosauria</taxon>
        <taxon>Dinosauria</taxon>
        <taxon>Saurischia</taxon>
        <taxon>Theropoda</taxon>
        <taxon>Coelurosauria</taxon>
        <taxon>Aves</taxon>
        <taxon>Neognathae</taxon>
        <taxon>Neoaves</taxon>
        <taxon>Telluraves</taxon>
        <taxon>Australaves</taxon>
        <taxon>Passeriformes</taxon>
        <taxon>Thamnophilidae</taxon>
        <taxon>Willisornis</taxon>
    </lineage>
</organism>
<evidence type="ECO:0000313" key="2">
    <source>
        <dbReference type="EMBL" id="KAJ7416939.1"/>
    </source>
</evidence>
<evidence type="ECO:0000259" key="1">
    <source>
        <dbReference type="Pfam" id="PF00078"/>
    </source>
</evidence>
<dbReference type="Proteomes" id="UP001145742">
    <property type="component" value="Unassembled WGS sequence"/>
</dbReference>
<comment type="caution">
    <text evidence="2">The sequence shown here is derived from an EMBL/GenBank/DDBJ whole genome shotgun (WGS) entry which is preliminary data.</text>
</comment>
<name>A0ABQ9D8K9_9PASS</name>
<feature type="domain" description="Reverse transcriptase" evidence="1">
    <location>
        <begin position="24"/>
        <end position="123"/>
    </location>
</feature>
<gene>
    <name evidence="2" type="ORF">WISP_67794</name>
</gene>
<proteinExistence type="predicted"/>
<reference evidence="2" key="1">
    <citation type="submission" date="2019-10" db="EMBL/GenBank/DDBJ databases">
        <authorList>
            <person name="Soares A.E.R."/>
            <person name="Aleixo A."/>
            <person name="Schneider P."/>
            <person name="Miyaki C.Y."/>
            <person name="Schneider M.P."/>
            <person name="Mello C."/>
            <person name="Vasconcelos A.T.R."/>
        </authorList>
    </citation>
    <scope>NUCLEOTIDE SEQUENCE</scope>
    <source>
        <tissue evidence="2">Muscle</tissue>
    </source>
</reference>
<evidence type="ECO:0000313" key="3">
    <source>
        <dbReference type="Proteomes" id="UP001145742"/>
    </source>
</evidence>
<dbReference type="EMBL" id="WHWB01033789">
    <property type="protein sequence ID" value="KAJ7416939.1"/>
    <property type="molecule type" value="Genomic_DNA"/>
</dbReference>
<keyword evidence="3" id="KW-1185">Reference proteome</keyword>
<dbReference type="PANTHER" id="PTHR33332">
    <property type="entry name" value="REVERSE TRANSCRIPTASE DOMAIN-CONTAINING PROTEIN"/>
    <property type="match status" value="1"/>
</dbReference>
<protein>
    <submittedName>
        <fullName evidence="2">Rna-directed dna polymerase from mobile element jockey-like</fullName>
    </submittedName>
</protein>
<sequence length="135" mass="14645">MKGRSYLTNLISFYDKVTCLVDEGKAVDVVYVHFSIALDTICHSTLLEKLATHGLGRCTVGWTRNWLDGRAQTVVVNGVTSIWQPGTDGVHQGSVMGPVLFNTFIDDLDKGIKCSLSQSVDDTKLGGSVDLLKAL</sequence>
<accession>A0ABQ9D8K9</accession>